<name>A0ABY6MM56_9BACT</name>
<dbReference type="InterPro" id="IPR025110">
    <property type="entry name" value="AMP-bd_C"/>
</dbReference>
<dbReference type="InterPro" id="IPR010071">
    <property type="entry name" value="AA_adenyl_dom"/>
</dbReference>
<dbReference type="Gene3D" id="3.30.300.30">
    <property type="match status" value="1"/>
</dbReference>
<keyword evidence="1" id="KW-0175">Coiled coil</keyword>
<dbReference type="Pfam" id="PF13193">
    <property type="entry name" value="AMP-binding_C"/>
    <property type="match status" value="1"/>
</dbReference>
<evidence type="ECO:0000313" key="4">
    <source>
        <dbReference type="EMBL" id="UZD23482.1"/>
    </source>
</evidence>
<dbReference type="PANTHER" id="PTHR45527:SF1">
    <property type="entry name" value="FATTY ACID SYNTHASE"/>
    <property type="match status" value="1"/>
</dbReference>
<evidence type="ECO:0000259" key="3">
    <source>
        <dbReference type="Pfam" id="PF13193"/>
    </source>
</evidence>
<gene>
    <name evidence="4" type="ORF">OM944_03105</name>
</gene>
<keyword evidence="5" id="KW-1185">Reference proteome</keyword>
<evidence type="ECO:0000259" key="2">
    <source>
        <dbReference type="Pfam" id="PF00501"/>
    </source>
</evidence>
<sequence length="511" mass="56726">MNQNTVILPDMLRVAAQKNPDKLAFISSDSKISYKDLDRKSDQLAHWLQSVGVKKGDRVGILIEKNSTAAFAVYGILKSGAVLVTLDPGQPSQKLNRILSDCNIEVILTISAHQRLIGDLIHSGLKVLGASPGITWEELFSMDSPTPAPINIEPQDQAYILYTSGSTGEPKGIVHTHRSGLAYARQSVRLYQVTAEDVIGNVASLHFDQSTFGYFASVYAGCSTYVFSPGELVMLGSFCAAIAKHDISILYSVPSLFVSILDGGFDLNFPSLRWIKYGGESFPPKKLQNLLRSVPNAKVSNVYGPAEVNQCTYYHLSHPDQVNGEIPIGKVWENTAYQILDEDGKNVMPGEKGELAIHSLTMMTGYWNNEKLNQEAFLTEMRDSGELVQYYRTGDIVYENKENLLVFVGRKDRQIKIDGKRVELQEVEQELLQLEEILQAAVFAINLAGKKELCAAVVPDLAKFDKAQVLGKLKQNLAKHCIPRNIFELKSLPQSDNGKIHYRELEKIFST</sequence>
<dbReference type="InterPro" id="IPR045851">
    <property type="entry name" value="AMP-bd_C_sf"/>
</dbReference>
<dbReference type="Proteomes" id="UP001163156">
    <property type="component" value="Chromosome"/>
</dbReference>
<dbReference type="NCBIfam" id="TIGR01733">
    <property type="entry name" value="AA-adenyl-dom"/>
    <property type="match status" value="1"/>
</dbReference>
<dbReference type="InterPro" id="IPR042099">
    <property type="entry name" value="ANL_N_sf"/>
</dbReference>
<dbReference type="RefSeq" id="WP_264810024.1">
    <property type="nucleotide sequence ID" value="NZ_CP110226.1"/>
</dbReference>
<dbReference type="CDD" id="cd05930">
    <property type="entry name" value="A_NRPS"/>
    <property type="match status" value="1"/>
</dbReference>
<dbReference type="SUPFAM" id="SSF56801">
    <property type="entry name" value="Acetyl-CoA synthetase-like"/>
    <property type="match status" value="1"/>
</dbReference>
<dbReference type="InterPro" id="IPR000873">
    <property type="entry name" value="AMP-dep_synth/lig_dom"/>
</dbReference>
<feature type="coiled-coil region" evidence="1">
    <location>
        <begin position="417"/>
        <end position="444"/>
    </location>
</feature>
<dbReference type="EMBL" id="CP110226">
    <property type="protein sequence ID" value="UZD23482.1"/>
    <property type="molecule type" value="Genomic_DNA"/>
</dbReference>
<dbReference type="PROSITE" id="PS00455">
    <property type="entry name" value="AMP_BINDING"/>
    <property type="match status" value="1"/>
</dbReference>
<reference evidence="4" key="1">
    <citation type="submission" date="2022-10" db="EMBL/GenBank/DDBJ databases">
        <title>Algoriphagus sp. a novel bacteria isolate from halophytes salicornia europaea.</title>
        <authorList>
            <person name="Peng Y."/>
            <person name="Jiang L."/>
            <person name="Lee J."/>
        </authorList>
    </citation>
    <scope>NUCLEOTIDE SEQUENCE</scope>
    <source>
        <strain evidence="4">TR-M5</strain>
    </source>
</reference>
<accession>A0ABY6MM56</accession>
<organism evidence="4 5">
    <name type="scientific">Algoriphagus halophytocola</name>
    <dbReference type="NCBI Taxonomy" id="2991499"/>
    <lineage>
        <taxon>Bacteria</taxon>
        <taxon>Pseudomonadati</taxon>
        <taxon>Bacteroidota</taxon>
        <taxon>Cytophagia</taxon>
        <taxon>Cytophagales</taxon>
        <taxon>Cyclobacteriaceae</taxon>
        <taxon>Algoriphagus</taxon>
    </lineage>
</organism>
<proteinExistence type="predicted"/>
<dbReference type="Gene3D" id="3.40.50.12780">
    <property type="entry name" value="N-terminal domain of ligase-like"/>
    <property type="match status" value="1"/>
</dbReference>
<dbReference type="InterPro" id="IPR020845">
    <property type="entry name" value="AMP-binding_CS"/>
</dbReference>
<feature type="domain" description="AMP-binding enzyme C-terminal" evidence="3">
    <location>
        <begin position="426"/>
        <end position="499"/>
    </location>
</feature>
<evidence type="ECO:0000256" key="1">
    <source>
        <dbReference type="SAM" id="Coils"/>
    </source>
</evidence>
<evidence type="ECO:0000313" key="5">
    <source>
        <dbReference type="Proteomes" id="UP001163156"/>
    </source>
</evidence>
<dbReference type="Pfam" id="PF00501">
    <property type="entry name" value="AMP-binding"/>
    <property type="match status" value="1"/>
</dbReference>
<dbReference type="PANTHER" id="PTHR45527">
    <property type="entry name" value="NONRIBOSOMAL PEPTIDE SYNTHETASE"/>
    <property type="match status" value="1"/>
</dbReference>
<protein>
    <submittedName>
        <fullName evidence="4">Amino acid adenylation domain-containing protein</fullName>
    </submittedName>
</protein>
<feature type="domain" description="AMP-dependent synthetase/ligase" evidence="2">
    <location>
        <begin position="13"/>
        <end position="367"/>
    </location>
</feature>